<sequence length="296" mass="34019">MYIEKGKEGSLGMWKYIPLPLAFLGLMAANYWFVTTFDVDVAAMFEQQITEKGKNRFFAENLLTFVIFLGGLFFWVKFVHRQGIRSLTTSRKKIDWKRILFMFILMGLFVVVSVTISYFIDPSQFIWNFDAEKFAILFLLSVLLIPFQTSFEEYLFRGYMMQGIGLAARNRWVPLVVTSVLFGLMHLANPEVDKIGLIILVYYIGTGFFLGIITLMDEGLELALGFHLANNLVTALLITANWTAFQTDSLFIDMSEPDKSFEVLLPVFVVFPIFIGILAKKYQWTGWKEKLMGKVS</sequence>
<dbReference type="Pfam" id="PF02517">
    <property type="entry name" value="Rce1-like"/>
    <property type="match status" value="1"/>
</dbReference>
<evidence type="ECO:0000259" key="2">
    <source>
        <dbReference type="Pfam" id="PF02517"/>
    </source>
</evidence>
<proteinExistence type="predicted"/>
<keyword evidence="1" id="KW-1133">Transmembrane helix</keyword>
<feature type="transmembrane region" description="Helical" evidence="1">
    <location>
        <begin position="62"/>
        <end position="79"/>
    </location>
</feature>
<keyword evidence="4" id="KW-1185">Reference proteome</keyword>
<dbReference type="GO" id="GO:0016787">
    <property type="term" value="F:hydrolase activity"/>
    <property type="evidence" value="ECO:0007669"/>
    <property type="project" value="UniProtKB-KW"/>
</dbReference>
<feature type="domain" description="CAAX prenyl protease 2/Lysostaphin resistance protein A-like" evidence="2">
    <location>
        <begin position="135"/>
        <end position="233"/>
    </location>
</feature>
<gene>
    <name evidence="3" type="ORF">ACFSTE_17755</name>
</gene>
<feature type="transmembrane region" description="Helical" evidence="1">
    <location>
        <begin position="12"/>
        <end position="34"/>
    </location>
</feature>
<dbReference type="InterPro" id="IPR003675">
    <property type="entry name" value="Rce1/LyrA-like_dom"/>
</dbReference>
<dbReference type="RefSeq" id="WP_378254742.1">
    <property type="nucleotide sequence ID" value="NZ_JBHSJV010000001.1"/>
</dbReference>
<dbReference type="EMBL" id="JBHULX010000039">
    <property type="protein sequence ID" value="MFD2592686.1"/>
    <property type="molecule type" value="Genomic_DNA"/>
</dbReference>
<evidence type="ECO:0000313" key="4">
    <source>
        <dbReference type="Proteomes" id="UP001597459"/>
    </source>
</evidence>
<feature type="transmembrane region" description="Helical" evidence="1">
    <location>
        <begin position="172"/>
        <end position="189"/>
    </location>
</feature>
<evidence type="ECO:0000256" key="1">
    <source>
        <dbReference type="SAM" id="Phobius"/>
    </source>
</evidence>
<dbReference type="PANTHER" id="PTHR39430:SF1">
    <property type="entry name" value="PROTEASE"/>
    <property type="match status" value="1"/>
</dbReference>
<comment type="caution">
    <text evidence="3">The sequence shown here is derived from an EMBL/GenBank/DDBJ whole genome shotgun (WGS) entry which is preliminary data.</text>
</comment>
<name>A0ABW5NC48_9FLAO</name>
<feature type="transmembrane region" description="Helical" evidence="1">
    <location>
        <begin position="222"/>
        <end position="243"/>
    </location>
</feature>
<protein>
    <submittedName>
        <fullName evidence="3">CPBP family intramembrane glutamic endopeptidase</fullName>
        <ecNumber evidence="3">3.4.-.-</ecNumber>
    </submittedName>
</protein>
<keyword evidence="1" id="KW-0472">Membrane</keyword>
<organism evidence="3 4">
    <name type="scientific">Aquimarina hainanensis</name>
    <dbReference type="NCBI Taxonomy" id="1578017"/>
    <lineage>
        <taxon>Bacteria</taxon>
        <taxon>Pseudomonadati</taxon>
        <taxon>Bacteroidota</taxon>
        <taxon>Flavobacteriia</taxon>
        <taxon>Flavobacteriales</taxon>
        <taxon>Flavobacteriaceae</taxon>
        <taxon>Aquimarina</taxon>
    </lineage>
</organism>
<evidence type="ECO:0000313" key="3">
    <source>
        <dbReference type="EMBL" id="MFD2592686.1"/>
    </source>
</evidence>
<keyword evidence="1" id="KW-0812">Transmembrane</keyword>
<accession>A0ABW5NC48</accession>
<reference evidence="4" key="1">
    <citation type="journal article" date="2019" name="Int. J. Syst. Evol. Microbiol.">
        <title>The Global Catalogue of Microorganisms (GCM) 10K type strain sequencing project: providing services to taxonomists for standard genome sequencing and annotation.</title>
        <authorList>
            <consortium name="The Broad Institute Genomics Platform"/>
            <consortium name="The Broad Institute Genome Sequencing Center for Infectious Disease"/>
            <person name="Wu L."/>
            <person name="Ma J."/>
        </authorList>
    </citation>
    <scope>NUCLEOTIDE SEQUENCE [LARGE SCALE GENOMIC DNA]</scope>
    <source>
        <strain evidence="4">KCTC 42423</strain>
    </source>
</reference>
<dbReference type="Proteomes" id="UP001597459">
    <property type="component" value="Unassembled WGS sequence"/>
</dbReference>
<dbReference type="EC" id="3.4.-.-" evidence="3"/>
<feature type="transmembrane region" description="Helical" evidence="1">
    <location>
        <begin position="263"/>
        <end position="282"/>
    </location>
</feature>
<feature type="transmembrane region" description="Helical" evidence="1">
    <location>
        <begin position="132"/>
        <end position="151"/>
    </location>
</feature>
<feature type="transmembrane region" description="Helical" evidence="1">
    <location>
        <begin position="195"/>
        <end position="215"/>
    </location>
</feature>
<dbReference type="PANTHER" id="PTHR39430">
    <property type="entry name" value="MEMBRANE-ASSOCIATED PROTEASE-RELATED"/>
    <property type="match status" value="1"/>
</dbReference>
<keyword evidence="3" id="KW-0378">Hydrolase</keyword>
<feature type="transmembrane region" description="Helical" evidence="1">
    <location>
        <begin position="99"/>
        <end position="120"/>
    </location>
</feature>